<feature type="repeat" description="ANK" evidence="6">
    <location>
        <begin position="88"/>
        <end position="110"/>
    </location>
</feature>
<dbReference type="PANTHER" id="PTHR10972:SF205">
    <property type="entry name" value="OXYSTEROL-BINDING PROTEIN 1"/>
    <property type="match status" value="1"/>
</dbReference>
<dbReference type="PANTHER" id="PTHR10972">
    <property type="entry name" value="OXYSTEROL-BINDING PROTEIN-RELATED"/>
    <property type="match status" value="1"/>
</dbReference>
<keyword evidence="3" id="KW-0597">Phosphoprotein</keyword>
<dbReference type="GO" id="GO:0032934">
    <property type="term" value="F:sterol binding"/>
    <property type="evidence" value="ECO:0007669"/>
    <property type="project" value="TreeGrafter"/>
</dbReference>
<feature type="region of interest" description="Disordered" evidence="8">
    <location>
        <begin position="537"/>
        <end position="581"/>
    </location>
</feature>
<dbReference type="Pfam" id="PF00169">
    <property type="entry name" value="PH"/>
    <property type="match status" value="1"/>
</dbReference>
<evidence type="ECO:0000256" key="7">
    <source>
        <dbReference type="RuleBase" id="RU003844"/>
    </source>
</evidence>
<dbReference type="AlphaFoldDB" id="A0A4Y7SL65"/>
<dbReference type="GO" id="GO:0005635">
    <property type="term" value="C:nuclear envelope"/>
    <property type="evidence" value="ECO:0007669"/>
    <property type="project" value="TreeGrafter"/>
</dbReference>
<dbReference type="GO" id="GO:0097038">
    <property type="term" value="C:perinuclear endoplasmic reticulum"/>
    <property type="evidence" value="ECO:0007669"/>
    <property type="project" value="TreeGrafter"/>
</dbReference>
<feature type="region of interest" description="Disordered" evidence="8">
    <location>
        <begin position="364"/>
        <end position="453"/>
    </location>
</feature>
<dbReference type="GO" id="GO:0005829">
    <property type="term" value="C:cytosol"/>
    <property type="evidence" value="ECO:0007669"/>
    <property type="project" value="TreeGrafter"/>
</dbReference>
<proteinExistence type="inferred from homology"/>
<protein>
    <submittedName>
        <fullName evidence="10">Oxysterol-binding protein</fullName>
    </submittedName>
</protein>
<dbReference type="GO" id="GO:0034727">
    <property type="term" value="P:piecemeal microautophagy of the nucleus"/>
    <property type="evidence" value="ECO:0007669"/>
    <property type="project" value="TreeGrafter"/>
</dbReference>
<evidence type="ECO:0000256" key="3">
    <source>
        <dbReference type="ARBA" id="ARBA00022553"/>
    </source>
</evidence>
<dbReference type="InterPro" id="IPR000648">
    <property type="entry name" value="Oxysterol-bd"/>
</dbReference>
<accession>A0A4Y7SL65</accession>
<reference evidence="10 11" key="1">
    <citation type="journal article" date="2019" name="Nat. Ecol. Evol.">
        <title>Megaphylogeny resolves global patterns of mushroom evolution.</title>
        <authorList>
            <person name="Varga T."/>
            <person name="Krizsan K."/>
            <person name="Foldi C."/>
            <person name="Dima B."/>
            <person name="Sanchez-Garcia M."/>
            <person name="Sanchez-Ramirez S."/>
            <person name="Szollosi G.J."/>
            <person name="Szarkandi J.G."/>
            <person name="Papp V."/>
            <person name="Albert L."/>
            <person name="Andreopoulos W."/>
            <person name="Angelini C."/>
            <person name="Antonin V."/>
            <person name="Barry K.W."/>
            <person name="Bougher N.L."/>
            <person name="Buchanan P."/>
            <person name="Buyck B."/>
            <person name="Bense V."/>
            <person name="Catcheside P."/>
            <person name="Chovatia M."/>
            <person name="Cooper J."/>
            <person name="Damon W."/>
            <person name="Desjardin D."/>
            <person name="Finy P."/>
            <person name="Geml J."/>
            <person name="Haridas S."/>
            <person name="Hughes K."/>
            <person name="Justo A."/>
            <person name="Karasinski D."/>
            <person name="Kautmanova I."/>
            <person name="Kiss B."/>
            <person name="Kocsube S."/>
            <person name="Kotiranta H."/>
            <person name="LaButti K.M."/>
            <person name="Lechner B.E."/>
            <person name="Liimatainen K."/>
            <person name="Lipzen A."/>
            <person name="Lukacs Z."/>
            <person name="Mihaltcheva S."/>
            <person name="Morgado L.N."/>
            <person name="Niskanen T."/>
            <person name="Noordeloos M.E."/>
            <person name="Ohm R.A."/>
            <person name="Ortiz-Santana B."/>
            <person name="Ovrebo C."/>
            <person name="Racz N."/>
            <person name="Riley R."/>
            <person name="Savchenko A."/>
            <person name="Shiryaev A."/>
            <person name="Soop K."/>
            <person name="Spirin V."/>
            <person name="Szebenyi C."/>
            <person name="Tomsovsky M."/>
            <person name="Tulloss R.E."/>
            <person name="Uehling J."/>
            <person name="Grigoriev I.V."/>
            <person name="Vagvolgyi C."/>
            <person name="Papp T."/>
            <person name="Martin F.M."/>
            <person name="Miettinen O."/>
            <person name="Hibbett D.S."/>
            <person name="Nagy L.G."/>
        </authorList>
    </citation>
    <scope>NUCLEOTIDE SEQUENCE [LARGE SCALE GENOMIC DNA]</scope>
    <source>
        <strain evidence="10 11">FP101781</strain>
    </source>
</reference>
<dbReference type="GO" id="GO:0005886">
    <property type="term" value="C:plasma membrane"/>
    <property type="evidence" value="ECO:0007669"/>
    <property type="project" value="TreeGrafter"/>
</dbReference>
<dbReference type="InterPro" id="IPR002110">
    <property type="entry name" value="Ankyrin_rpt"/>
</dbReference>
<evidence type="ECO:0000256" key="4">
    <source>
        <dbReference type="ARBA" id="ARBA00023055"/>
    </source>
</evidence>
<evidence type="ECO:0000256" key="6">
    <source>
        <dbReference type="PROSITE-ProRule" id="PRU00023"/>
    </source>
</evidence>
<sequence length="1174" mass="130659">MAETAGREGPIEPLYQVRLLSALRSGDAAAIHPFLAEISKDRRTSGDGDLDTGAAALHLAVRCASPETVALLLSHRAISPNGVHPAGSGTTPLHLAAALGRVEIVNLLLEQEIIDDTLVDANGKTCKDVARNKEVLRALDDSRAFLNASYRSLLHRYIHSPLSDPPPANLIKLLDSPRVKLVDLSHLDSETGSSLLHEAARRKDLRLIELAVRAGADVFLRNRRGKTAQESVGKDDRVKVFLRQFANHDKTLLSSTAPLTEAPTLKGYLNKYANVAKGYNTRWFVLKNGVLSYYRHQEDELVASRGSITMKNAQLKVTEKTRFEISTFTHHSGAQKWYLKANHPVEAHRWTEAISKSIEWMKQDAAGSTMSDRRRSMESDSTGTSARSRDLPPGLIARQVSRTKTVDSTLSGLDGSPRPDGPPPKDDDDIDDDREEDTSSANSDEGIPPHPNFELHGNATLAQLELIAQMPSGTQSGTLKQSLATVQNMMNEYAQMVREREEWWSKQLKKERQALHFWEESLTTVVKEGESLEKELKARSRRRGSRLFSPSNAGSVDGGRRRPSLLRHLGPPTSPAPDTPRAIASTIVTEEPTPPMTEEVEEPVTAMPIPELPQLTPRPTGQSESVPPPVTAATPRFPGALRSPARSPTSDTIVPVSRDLAESTLTEESFDDTFEGDDDVEDDEDEFFDAIEANNIPNLVVPEGLRSPLSAGVVLPQKAMVPYAGYERLRSSLRLKEDERPSTSLWSVLKHSIGKDLTKISFPVFFNEPTSMLQRMAEDMEFSECLDIASTEPDSLKRIAFVAAFAMSNYSSTIGRIAKPFNPMLSETFEYVRIDKKYRYVSEQVSHHPPISACWAESPLWHYYGEVDAQNKFMGKSFEIRPTGVAHADLVLPESSAPQYPKATGKGQEGKVLEHYSWKKVTTNVSGFILGSPTIDHYGDMMITNHRTKEQCILTFKPRGWRGKDAYEISGQVLTARGEVAYEIAGRWNSQLIARKVGAGHGQLHPDLSVSAPNSPSATPEYLLLWQNSEKPEGSPFNLTPFAITLNDCPLDTLKPYLAPTDCRLRVDQRAFELGLYELANDLKQRQEEKQRAIRKAREEGKMAPHRPRWFTAETDGDTGERVWTPHRSADGAVEYWVEREDVYAKGGYLPWKDVENIFVPEPEVIKQKMEEED</sequence>
<feature type="region of interest" description="Disordered" evidence="8">
    <location>
        <begin position="610"/>
        <end position="653"/>
    </location>
</feature>
<keyword evidence="2" id="KW-0813">Transport</keyword>
<evidence type="ECO:0000256" key="8">
    <source>
        <dbReference type="SAM" id="MobiDB-lite"/>
    </source>
</evidence>
<dbReference type="FunFam" id="2.40.160.120:FF:000017">
    <property type="entry name" value="Oxysterol-binding protein homolog C2F12.05c"/>
    <property type="match status" value="1"/>
</dbReference>
<evidence type="ECO:0000259" key="9">
    <source>
        <dbReference type="PROSITE" id="PS50003"/>
    </source>
</evidence>
<evidence type="ECO:0000256" key="5">
    <source>
        <dbReference type="ARBA" id="ARBA00023121"/>
    </source>
</evidence>
<dbReference type="Proteomes" id="UP000298030">
    <property type="component" value="Unassembled WGS sequence"/>
</dbReference>
<dbReference type="SMART" id="SM00248">
    <property type="entry name" value="ANK"/>
    <property type="match status" value="3"/>
</dbReference>
<feature type="compositionally biased region" description="Polar residues" evidence="8">
    <location>
        <begin position="400"/>
        <end position="411"/>
    </location>
</feature>
<feature type="compositionally biased region" description="Acidic residues" evidence="8">
    <location>
        <begin position="426"/>
        <end position="438"/>
    </location>
</feature>
<feature type="domain" description="PH" evidence="9">
    <location>
        <begin position="262"/>
        <end position="359"/>
    </location>
</feature>
<dbReference type="STRING" id="71717.A0A4Y7SL65"/>
<keyword evidence="6" id="KW-0040">ANK repeat</keyword>
<dbReference type="Gene3D" id="2.30.29.30">
    <property type="entry name" value="Pleckstrin-homology domain (PH domain)/Phosphotyrosine-binding domain (PTB)"/>
    <property type="match status" value="1"/>
</dbReference>
<dbReference type="Gene3D" id="1.25.40.20">
    <property type="entry name" value="Ankyrin repeat-containing domain"/>
    <property type="match status" value="2"/>
</dbReference>
<dbReference type="PROSITE" id="PS50003">
    <property type="entry name" value="PH_DOMAIN"/>
    <property type="match status" value="1"/>
</dbReference>
<dbReference type="Pfam" id="PF12796">
    <property type="entry name" value="Ank_2"/>
    <property type="match status" value="1"/>
</dbReference>
<dbReference type="OrthoDB" id="1854502at2759"/>
<dbReference type="GO" id="GO:0006897">
    <property type="term" value="P:endocytosis"/>
    <property type="evidence" value="ECO:0007669"/>
    <property type="project" value="TreeGrafter"/>
</dbReference>
<dbReference type="Gene3D" id="2.40.160.120">
    <property type="match status" value="1"/>
</dbReference>
<dbReference type="PROSITE" id="PS50088">
    <property type="entry name" value="ANK_REPEAT"/>
    <property type="match status" value="2"/>
</dbReference>
<dbReference type="GO" id="GO:0030011">
    <property type="term" value="P:maintenance of cell polarity"/>
    <property type="evidence" value="ECO:0007669"/>
    <property type="project" value="TreeGrafter"/>
</dbReference>
<feature type="repeat" description="ANK" evidence="6">
    <location>
        <begin position="191"/>
        <end position="223"/>
    </location>
</feature>
<dbReference type="SUPFAM" id="SSF144000">
    <property type="entry name" value="Oxysterol-binding protein-like"/>
    <property type="match status" value="1"/>
</dbReference>
<dbReference type="CDD" id="cd13292">
    <property type="entry name" value="PH_Osh1p_Osh2p_yeast"/>
    <property type="match status" value="1"/>
</dbReference>
<evidence type="ECO:0000313" key="11">
    <source>
        <dbReference type="Proteomes" id="UP000298030"/>
    </source>
</evidence>
<dbReference type="GO" id="GO:0006869">
    <property type="term" value="P:lipid transport"/>
    <property type="evidence" value="ECO:0007669"/>
    <property type="project" value="UniProtKB-KW"/>
</dbReference>
<dbReference type="InterPro" id="IPR011993">
    <property type="entry name" value="PH-like_dom_sf"/>
</dbReference>
<evidence type="ECO:0000313" key="10">
    <source>
        <dbReference type="EMBL" id="TEB22388.1"/>
    </source>
</evidence>
<dbReference type="EMBL" id="QPFP01000092">
    <property type="protein sequence ID" value="TEB22388.1"/>
    <property type="molecule type" value="Genomic_DNA"/>
</dbReference>
<dbReference type="Pfam" id="PF01237">
    <property type="entry name" value="Oxysterol_BP"/>
    <property type="match status" value="1"/>
</dbReference>
<dbReference type="InterPro" id="IPR037239">
    <property type="entry name" value="OSBP_sf"/>
</dbReference>
<comment type="similarity">
    <text evidence="1 7">Belongs to the OSBP family.</text>
</comment>
<dbReference type="PROSITE" id="PS01013">
    <property type="entry name" value="OSBP"/>
    <property type="match status" value="1"/>
</dbReference>
<comment type="caution">
    <text evidence="10">The sequence shown here is derived from an EMBL/GenBank/DDBJ whole genome shotgun (WGS) entry which is preliminary data.</text>
</comment>
<evidence type="ECO:0000256" key="1">
    <source>
        <dbReference type="ARBA" id="ARBA00008842"/>
    </source>
</evidence>
<dbReference type="PROSITE" id="PS50297">
    <property type="entry name" value="ANK_REP_REGION"/>
    <property type="match status" value="2"/>
</dbReference>
<gene>
    <name evidence="10" type="ORF">FA13DRAFT_1670904</name>
</gene>
<dbReference type="InterPro" id="IPR036770">
    <property type="entry name" value="Ankyrin_rpt-contain_sf"/>
</dbReference>
<dbReference type="PRINTS" id="PR01415">
    <property type="entry name" value="ANKYRIN"/>
</dbReference>
<name>A0A4Y7SL65_COPMI</name>
<dbReference type="InterPro" id="IPR001849">
    <property type="entry name" value="PH_domain"/>
</dbReference>
<keyword evidence="5" id="KW-0446">Lipid-binding</keyword>
<keyword evidence="11" id="KW-1185">Reference proteome</keyword>
<keyword evidence="4" id="KW-0445">Lipid transport</keyword>
<dbReference type="SUPFAM" id="SSF50729">
    <property type="entry name" value="PH domain-like"/>
    <property type="match status" value="1"/>
</dbReference>
<organism evidence="10 11">
    <name type="scientific">Coprinellus micaceus</name>
    <name type="common">Glistening ink-cap mushroom</name>
    <name type="synonym">Coprinus micaceus</name>
    <dbReference type="NCBI Taxonomy" id="71717"/>
    <lineage>
        <taxon>Eukaryota</taxon>
        <taxon>Fungi</taxon>
        <taxon>Dikarya</taxon>
        <taxon>Basidiomycota</taxon>
        <taxon>Agaricomycotina</taxon>
        <taxon>Agaricomycetes</taxon>
        <taxon>Agaricomycetidae</taxon>
        <taxon>Agaricales</taxon>
        <taxon>Agaricineae</taxon>
        <taxon>Psathyrellaceae</taxon>
        <taxon>Coprinellus</taxon>
    </lineage>
</organism>
<dbReference type="SUPFAM" id="SSF48403">
    <property type="entry name" value="Ankyrin repeat"/>
    <property type="match status" value="1"/>
</dbReference>
<dbReference type="GO" id="GO:0006887">
    <property type="term" value="P:exocytosis"/>
    <property type="evidence" value="ECO:0007669"/>
    <property type="project" value="TreeGrafter"/>
</dbReference>
<dbReference type="SMART" id="SM00233">
    <property type="entry name" value="PH"/>
    <property type="match status" value="1"/>
</dbReference>
<evidence type="ECO:0000256" key="2">
    <source>
        <dbReference type="ARBA" id="ARBA00022448"/>
    </source>
</evidence>
<dbReference type="InterPro" id="IPR018494">
    <property type="entry name" value="Oxysterol-bd_CS"/>
</dbReference>